<dbReference type="Proteomes" id="UP000078200">
    <property type="component" value="Unassembled WGS sequence"/>
</dbReference>
<keyword evidence="3" id="KW-1185">Reference proteome</keyword>
<sequence>MYRRGSPVPSEATASNSSNGGAINKSRKLIGRILRLPPTVLEPLWPKPLKANEAADNGCGKADQKKQNWYRNCSATVLICCTNCSTSVGAPTKLTVNCTGSRSGPVKDNGRNCCADVLSRASYKVGTN</sequence>
<feature type="compositionally biased region" description="Polar residues" evidence="1">
    <location>
        <begin position="12"/>
        <end position="21"/>
    </location>
</feature>
<protein>
    <submittedName>
        <fullName evidence="2">Uncharacterized protein</fullName>
    </submittedName>
</protein>
<name>A0A1A9VB55_GLOAU</name>
<reference evidence="2" key="1">
    <citation type="submission" date="2020-05" db="UniProtKB">
        <authorList>
            <consortium name="EnsemblMetazoa"/>
        </authorList>
    </citation>
    <scope>IDENTIFICATION</scope>
    <source>
        <strain evidence="2">TTRI</strain>
    </source>
</reference>
<feature type="region of interest" description="Disordered" evidence="1">
    <location>
        <begin position="1"/>
        <end position="23"/>
    </location>
</feature>
<evidence type="ECO:0000313" key="3">
    <source>
        <dbReference type="Proteomes" id="UP000078200"/>
    </source>
</evidence>
<dbReference type="AlphaFoldDB" id="A0A1A9VB55"/>
<evidence type="ECO:0000256" key="1">
    <source>
        <dbReference type="SAM" id="MobiDB-lite"/>
    </source>
</evidence>
<proteinExistence type="predicted"/>
<accession>A0A1A9VB55</accession>
<evidence type="ECO:0000313" key="2">
    <source>
        <dbReference type="EnsemblMetazoa" id="GAUT031601-PA"/>
    </source>
</evidence>
<dbReference type="EnsemblMetazoa" id="GAUT031601-RA">
    <property type="protein sequence ID" value="GAUT031601-PA"/>
    <property type="gene ID" value="GAUT031601"/>
</dbReference>
<dbReference type="VEuPathDB" id="VectorBase:GAUT031601"/>
<organism evidence="2 3">
    <name type="scientific">Glossina austeni</name>
    <name type="common">Savannah tsetse fly</name>
    <dbReference type="NCBI Taxonomy" id="7395"/>
    <lineage>
        <taxon>Eukaryota</taxon>
        <taxon>Metazoa</taxon>
        <taxon>Ecdysozoa</taxon>
        <taxon>Arthropoda</taxon>
        <taxon>Hexapoda</taxon>
        <taxon>Insecta</taxon>
        <taxon>Pterygota</taxon>
        <taxon>Neoptera</taxon>
        <taxon>Endopterygota</taxon>
        <taxon>Diptera</taxon>
        <taxon>Brachycera</taxon>
        <taxon>Muscomorpha</taxon>
        <taxon>Hippoboscoidea</taxon>
        <taxon>Glossinidae</taxon>
        <taxon>Glossina</taxon>
    </lineage>
</organism>